<proteinExistence type="predicted"/>
<gene>
    <name evidence="1" type="ORF">Pla22_34050</name>
</gene>
<accession>A0A5C5WLK8</accession>
<comment type="caution">
    <text evidence="1">The sequence shown here is derived from an EMBL/GenBank/DDBJ whole genome shotgun (WGS) entry which is preliminary data.</text>
</comment>
<keyword evidence="2" id="KW-1185">Reference proteome</keyword>
<protein>
    <submittedName>
        <fullName evidence="1">Uncharacterized protein</fullName>
    </submittedName>
</protein>
<dbReference type="EMBL" id="SJPI01000002">
    <property type="protein sequence ID" value="TWT50662.1"/>
    <property type="molecule type" value="Genomic_DNA"/>
</dbReference>
<evidence type="ECO:0000313" key="2">
    <source>
        <dbReference type="Proteomes" id="UP000316598"/>
    </source>
</evidence>
<sequence>MDQRGKRQNSSYLSAGCAWNGYSNIAPTDRRFAVGTHSRARNANCTRECERNPTAAVKRRSSHRGHLQLADLMTTETHNDPWQAQLQGMETA</sequence>
<reference evidence="1 2" key="1">
    <citation type="submission" date="2019-02" db="EMBL/GenBank/DDBJ databases">
        <title>Deep-cultivation of Planctomycetes and their phenomic and genomic characterization uncovers novel biology.</title>
        <authorList>
            <person name="Wiegand S."/>
            <person name="Jogler M."/>
            <person name="Boedeker C."/>
            <person name="Pinto D."/>
            <person name="Vollmers J."/>
            <person name="Rivas-Marin E."/>
            <person name="Kohn T."/>
            <person name="Peeters S.H."/>
            <person name="Heuer A."/>
            <person name="Rast P."/>
            <person name="Oberbeckmann S."/>
            <person name="Bunk B."/>
            <person name="Jeske O."/>
            <person name="Meyerdierks A."/>
            <person name="Storesund J.E."/>
            <person name="Kallscheuer N."/>
            <person name="Luecker S."/>
            <person name="Lage O.M."/>
            <person name="Pohl T."/>
            <person name="Merkel B.J."/>
            <person name="Hornburger P."/>
            <person name="Mueller R.-W."/>
            <person name="Bruemmer F."/>
            <person name="Labrenz M."/>
            <person name="Spormann A.M."/>
            <person name="Op Den Camp H."/>
            <person name="Overmann J."/>
            <person name="Amann R."/>
            <person name="Jetten M.S.M."/>
            <person name="Mascher T."/>
            <person name="Medema M.H."/>
            <person name="Devos D.P."/>
            <person name="Kaster A.-K."/>
            <person name="Ovreas L."/>
            <person name="Rohde M."/>
            <person name="Galperin M.Y."/>
            <person name="Jogler C."/>
        </authorList>
    </citation>
    <scope>NUCLEOTIDE SEQUENCE [LARGE SCALE GENOMIC DNA]</scope>
    <source>
        <strain evidence="1 2">Pla22</strain>
    </source>
</reference>
<dbReference type="Proteomes" id="UP000316598">
    <property type="component" value="Unassembled WGS sequence"/>
</dbReference>
<name>A0A5C5WLK8_9BACT</name>
<dbReference type="AlphaFoldDB" id="A0A5C5WLK8"/>
<organism evidence="1 2">
    <name type="scientific">Rubripirellula amarantea</name>
    <dbReference type="NCBI Taxonomy" id="2527999"/>
    <lineage>
        <taxon>Bacteria</taxon>
        <taxon>Pseudomonadati</taxon>
        <taxon>Planctomycetota</taxon>
        <taxon>Planctomycetia</taxon>
        <taxon>Pirellulales</taxon>
        <taxon>Pirellulaceae</taxon>
        <taxon>Rubripirellula</taxon>
    </lineage>
</organism>
<evidence type="ECO:0000313" key="1">
    <source>
        <dbReference type="EMBL" id="TWT50662.1"/>
    </source>
</evidence>